<reference evidence="1 2" key="1">
    <citation type="journal article" date="2011" name="J. Bacteriol.">
        <title>Genome sequence of Haloplasma contractile, an unusual contractile bacterium from a deep-sea anoxic brine lake.</title>
        <authorList>
            <person name="Antunes A."/>
            <person name="Alam I."/>
            <person name="El Dorry H."/>
            <person name="Siam R."/>
            <person name="Robertson A."/>
            <person name="Bajic V.B."/>
            <person name="Stingl U."/>
        </authorList>
    </citation>
    <scope>NUCLEOTIDE SEQUENCE [LARGE SCALE GENOMIC DNA]</scope>
    <source>
        <strain evidence="1 2">SSD-17B</strain>
    </source>
</reference>
<dbReference type="InParanoid" id="F7PVC7"/>
<reference evidence="1 2" key="2">
    <citation type="journal article" date="2013" name="PLoS ONE">
        <title>INDIGO - INtegrated Data Warehouse of MIcrobial GenOmes with Examples from the Red Sea Extremophiles.</title>
        <authorList>
            <person name="Alam I."/>
            <person name="Antunes A."/>
            <person name="Kamau A.A."/>
            <person name="Ba Alawi W."/>
            <person name="Kalkatawi M."/>
            <person name="Stingl U."/>
            <person name="Bajic V.B."/>
        </authorList>
    </citation>
    <scope>NUCLEOTIDE SEQUENCE [LARGE SCALE GENOMIC DNA]</scope>
    <source>
        <strain evidence="1 2">SSD-17B</strain>
    </source>
</reference>
<organism evidence="1 2">
    <name type="scientific">Haloplasma contractile SSD-17B</name>
    <dbReference type="NCBI Taxonomy" id="1033810"/>
    <lineage>
        <taxon>Bacteria</taxon>
        <taxon>Bacillati</taxon>
        <taxon>Mycoplasmatota</taxon>
        <taxon>Mollicutes</taxon>
        <taxon>Haloplasmatales</taxon>
        <taxon>Haloplasmataceae</taxon>
        <taxon>Haloplasma</taxon>
    </lineage>
</organism>
<dbReference type="OrthoDB" id="2068091at2"/>
<dbReference type="AlphaFoldDB" id="F7PVC7"/>
<dbReference type="EMBL" id="AFNU02000003">
    <property type="protein sequence ID" value="ERJ12908.1"/>
    <property type="molecule type" value="Genomic_DNA"/>
</dbReference>
<evidence type="ECO:0000313" key="1">
    <source>
        <dbReference type="EMBL" id="ERJ12908.1"/>
    </source>
</evidence>
<protein>
    <submittedName>
        <fullName evidence="1">UvrABC system protein C</fullName>
    </submittedName>
</protein>
<dbReference type="InterPro" id="IPR035901">
    <property type="entry name" value="GIY-YIG_endonuc_sf"/>
</dbReference>
<evidence type="ECO:0000313" key="2">
    <source>
        <dbReference type="Proteomes" id="UP000005707"/>
    </source>
</evidence>
<dbReference type="RefSeq" id="WP_008825679.1">
    <property type="nucleotide sequence ID" value="NZ_AFNU02000003.1"/>
</dbReference>
<name>F7PVC7_9MOLU</name>
<dbReference type="Gene3D" id="3.40.1440.10">
    <property type="entry name" value="GIY-YIG endonuclease"/>
    <property type="match status" value="1"/>
</dbReference>
<comment type="caution">
    <text evidence="1">The sequence shown here is derived from an EMBL/GenBank/DDBJ whole genome shotgun (WGS) entry which is preliminary data.</text>
</comment>
<keyword evidence="2" id="KW-1185">Reference proteome</keyword>
<accession>F7PVC7</accession>
<gene>
    <name evidence="1" type="ORF">HLPCO_001248</name>
</gene>
<sequence length="100" mass="11789">MRKSVPLGIASFEAPETIGVFKVYYGPHLVYVGKAFDGLREHFLHYYTGSRYDNADDVDRIFENRTNIRVQWIECSTVDECEHLYEELTKELNPYWNLAH</sequence>
<proteinExistence type="predicted"/>
<dbReference type="Proteomes" id="UP000005707">
    <property type="component" value="Unassembled WGS sequence"/>
</dbReference>